<keyword evidence="2" id="KW-1185">Reference proteome</keyword>
<accession>A0A8H6SFE8</accession>
<evidence type="ECO:0000313" key="1">
    <source>
        <dbReference type="EMBL" id="KAF7298521.1"/>
    </source>
</evidence>
<dbReference type="GeneID" id="59347183"/>
<comment type="caution">
    <text evidence="1">The sequence shown here is derived from an EMBL/GenBank/DDBJ whole genome shotgun (WGS) entry which is preliminary data.</text>
</comment>
<reference evidence="1" key="1">
    <citation type="submission" date="2020-05" db="EMBL/GenBank/DDBJ databases">
        <title>Mycena genomes resolve the evolution of fungal bioluminescence.</title>
        <authorList>
            <person name="Tsai I.J."/>
        </authorList>
    </citation>
    <scope>NUCLEOTIDE SEQUENCE</scope>
    <source>
        <strain evidence="1">171206Taipei</strain>
    </source>
</reference>
<proteinExistence type="predicted"/>
<evidence type="ECO:0000313" key="2">
    <source>
        <dbReference type="Proteomes" id="UP000636479"/>
    </source>
</evidence>
<gene>
    <name evidence="1" type="ORF">MIND_00798700</name>
</gene>
<protein>
    <submittedName>
        <fullName evidence="1">Uncharacterized protein</fullName>
    </submittedName>
</protein>
<dbReference type="RefSeq" id="XP_037217909.1">
    <property type="nucleotide sequence ID" value="XM_037364667.1"/>
</dbReference>
<dbReference type="Proteomes" id="UP000636479">
    <property type="component" value="Unassembled WGS sequence"/>
</dbReference>
<organism evidence="1 2">
    <name type="scientific">Mycena indigotica</name>
    <dbReference type="NCBI Taxonomy" id="2126181"/>
    <lineage>
        <taxon>Eukaryota</taxon>
        <taxon>Fungi</taxon>
        <taxon>Dikarya</taxon>
        <taxon>Basidiomycota</taxon>
        <taxon>Agaricomycotina</taxon>
        <taxon>Agaricomycetes</taxon>
        <taxon>Agaricomycetidae</taxon>
        <taxon>Agaricales</taxon>
        <taxon>Marasmiineae</taxon>
        <taxon>Mycenaceae</taxon>
        <taxon>Mycena</taxon>
    </lineage>
</organism>
<sequence>MLAWPTHQPQSAHELFETCQQKTSFFKLVGHYPGAPQAAGSWCHASFTTLSTMKLPVLENFRHAPTNQLCLFLRLLQCRQETQSNSVTTRHAGLAEVKTGPAYLDPVVLNSLSTFQIRADKMGRRNSDNSGMQEW</sequence>
<dbReference type="EMBL" id="JACAZF010000007">
    <property type="protein sequence ID" value="KAF7298521.1"/>
    <property type="molecule type" value="Genomic_DNA"/>
</dbReference>
<name>A0A8H6SFE8_9AGAR</name>
<dbReference type="AlphaFoldDB" id="A0A8H6SFE8"/>